<accession>A0AAV4LF29</accession>
<dbReference type="EMBL" id="BOQE01000001">
    <property type="protein sequence ID" value="GIM46411.1"/>
    <property type="molecule type" value="Genomic_DNA"/>
</dbReference>
<reference evidence="3" key="1">
    <citation type="journal article" date="2023" name="Int. J. Syst. Evol. Microbiol.">
        <title>Collibacillus ludicampi gen. nov., sp. nov., a new soil bacterium of the family Alicyclobacillaceae.</title>
        <authorList>
            <person name="Jojima T."/>
            <person name="Ioku Y."/>
            <person name="Fukuta Y."/>
            <person name="Shirasaka N."/>
            <person name="Matsumura Y."/>
            <person name="Mori M."/>
        </authorList>
    </citation>
    <scope>NUCLEOTIDE SEQUENCE</scope>
    <source>
        <strain evidence="3">TP075</strain>
    </source>
</reference>
<dbReference type="PROSITE" id="PS50975">
    <property type="entry name" value="ATP_GRASP"/>
    <property type="match status" value="1"/>
</dbReference>
<protein>
    <recommendedName>
        <fullName evidence="2">ATP-grasp domain-containing protein</fullName>
    </recommendedName>
</protein>
<dbReference type="RefSeq" id="WP_282199517.1">
    <property type="nucleotide sequence ID" value="NZ_BOQE01000001.1"/>
</dbReference>
<name>A0AAV4LF29_9BACL</name>
<proteinExistence type="predicted"/>
<keyword evidence="1" id="KW-0067">ATP-binding</keyword>
<keyword evidence="4" id="KW-1185">Reference proteome</keyword>
<dbReference type="InterPro" id="IPR026838">
    <property type="entry name" value="YheC/D"/>
</dbReference>
<dbReference type="SUPFAM" id="SSF56059">
    <property type="entry name" value="Glutathione synthetase ATP-binding domain-like"/>
    <property type="match status" value="1"/>
</dbReference>
<feature type="domain" description="ATP-grasp" evidence="2">
    <location>
        <begin position="126"/>
        <end position="346"/>
    </location>
</feature>
<dbReference type="AlphaFoldDB" id="A0AAV4LF29"/>
<dbReference type="GO" id="GO:0046872">
    <property type="term" value="F:metal ion binding"/>
    <property type="evidence" value="ECO:0007669"/>
    <property type="project" value="InterPro"/>
</dbReference>
<comment type="caution">
    <text evidence="3">The sequence shown here is derived from an EMBL/GenBank/DDBJ whole genome shotgun (WGS) entry which is preliminary data.</text>
</comment>
<dbReference type="Gene3D" id="3.30.470.20">
    <property type="entry name" value="ATP-grasp fold, B domain"/>
    <property type="match status" value="1"/>
</dbReference>
<sequence>MKPILGILSVWQGDESKDRPFGLQTSFFEAIHKAAYSLGIGCYVFFPQDLGNTNGKLRAYSFQGNTWIESFVPFPHVVYDRIPLRSLETDPDYINFKRSILKYTGGRMFNRTGFFSKWQIYSQCKKDLPKDLLLPKTEMVVKAQSVIRRASDWEEVWLKPDAGSLGRGVYRLVKEPFGFTLESSDHSSMDQLGETELVSFLKELLSTEHYLIQQGISRAEYNRHPFDIRILVQKNGNGKFVITNQFARLAAHGQIVSNIHAGANGHPLKDLLTQAERSTLRKHALACAHHLDSVLPGTIGELGLDMILDRNRRFWFLEANAKPFLKMEEADPRSQKIAKRIVEFAIYLCKQPPKYTSNLLKKERKNRQRKKLLLDQDRSSIRTLR</sequence>
<dbReference type="GO" id="GO:0005524">
    <property type="term" value="F:ATP binding"/>
    <property type="evidence" value="ECO:0007669"/>
    <property type="project" value="UniProtKB-UniRule"/>
</dbReference>
<evidence type="ECO:0000259" key="2">
    <source>
        <dbReference type="PROSITE" id="PS50975"/>
    </source>
</evidence>
<dbReference type="Pfam" id="PF14398">
    <property type="entry name" value="ATPgrasp_YheCD"/>
    <property type="match status" value="1"/>
</dbReference>
<evidence type="ECO:0000256" key="1">
    <source>
        <dbReference type="PROSITE-ProRule" id="PRU00409"/>
    </source>
</evidence>
<dbReference type="InterPro" id="IPR011761">
    <property type="entry name" value="ATP-grasp"/>
</dbReference>
<gene>
    <name evidence="3" type="ORF">DNHGIG_19600</name>
</gene>
<organism evidence="3 4">
    <name type="scientific">Collibacillus ludicampi</name>
    <dbReference type="NCBI Taxonomy" id="2771369"/>
    <lineage>
        <taxon>Bacteria</taxon>
        <taxon>Bacillati</taxon>
        <taxon>Bacillota</taxon>
        <taxon>Bacilli</taxon>
        <taxon>Bacillales</taxon>
        <taxon>Alicyclobacillaceae</taxon>
        <taxon>Collibacillus</taxon>
    </lineage>
</organism>
<dbReference type="Proteomes" id="UP001057291">
    <property type="component" value="Unassembled WGS sequence"/>
</dbReference>
<evidence type="ECO:0000313" key="4">
    <source>
        <dbReference type="Proteomes" id="UP001057291"/>
    </source>
</evidence>
<evidence type="ECO:0000313" key="3">
    <source>
        <dbReference type="EMBL" id="GIM46411.1"/>
    </source>
</evidence>
<keyword evidence="1" id="KW-0547">Nucleotide-binding</keyword>